<evidence type="ECO:0000313" key="2">
    <source>
        <dbReference type="EMBL" id="KAH0449496.1"/>
    </source>
</evidence>
<reference evidence="2 3" key="1">
    <citation type="journal article" date="2021" name="Hortic Res">
        <title>Chromosome-scale assembly of the Dendrobium chrysotoxum genome enhances the understanding of orchid evolution.</title>
        <authorList>
            <person name="Zhang Y."/>
            <person name="Zhang G.Q."/>
            <person name="Zhang D."/>
            <person name="Liu X.D."/>
            <person name="Xu X.Y."/>
            <person name="Sun W.H."/>
            <person name="Yu X."/>
            <person name="Zhu X."/>
            <person name="Wang Z.W."/>
            <person name="Zhao X."/>
            <person name="Zhong W.Y."/>
            <person name="Chen H."/>
            <person name="Yin W.L."/>
            <person name="Huang T."/>
            <person name="Niu S.C."/>
            <person name="Liu Z.J."/>
        </authorList>
    </citation>
    <scope>NUCLEOTIDE SEQUENCE [LARGE SCALE GENOMIC DNA]</scope>
    <source>
        <strain evidence="2">Lindl</strain>
    </source>
</reference>
<name>A0AAV7G097_DENCH</name>
<dbReference type="Proteomes" id="UP000775213">
    <property type="component" value="Unassembled WGS sequence"/>
</dbReference>
<organism evidence="2 3">
    <name type="scientific">Dendrobium chrysotoxum</name>
    <name type="common">Orchid</name>
    <dbReference type="NCBI Taxonomy" id="161865"/>
    <lineage>
        <taxon>Eukaryota</taxon>
        <taxon>Viridiplantae</taxon>
        <taxon>Streptophyta</taxon>
        <taxon>Embryophyta</taxon>
        <taxon>Tracheophyta</taxon>
        <taxon>Spermatophyta</taxon>
        <taxon>Magnoliopsida</taxon>
        <taxon>Liliopsida</taxon>
        <taxon>Asparagales</taxon>
        <taxon>Orchidaceae</taxon>
        <taxon>Epidendroideae</taxon>
        <taxon>Malaxideae</taxon>
        <taxon>Dendrobiinae</taxon>
        <taxon>Dendrobium</taxon>
    </lineage>
</organism>
<sequence length="121" mass="13630">MGDCVHTYVTRGQFRIDFGFSGQFKLNPILETGHYLKPKCDPFGKLVDPNSKFPKMGWVSSWSWLIIIILCSVFLSVAMSVVILDAISSFMVLVAVISSNEELIILLIMKVECQTNIRDNL</sequence>
<accession>A0AAV7G097</accession>
<feature type="transmembrane region" description="Helical" evidence="1">
    <location>
        <begin position="62"/>
        <end position="84"/>
    </location>
</feature>
<comment type="caution">
    <text evidence="2">The sequence shown here is derived from an EMBL/GenBank/DDBJ whole genome shotgun (WGS) entry which is preliminary data.</text>
</comment>
<evidence type="ECO:0000256" key="1">
    <source>
        <dbReference type="SAM" id="Phobius"/>
    </source>
</evidence>
<proteinExistence type="predicted"/>
<evidence type="ECO:0008006" key="4">
    <source>
        <dbReference type="Google" id="ProtNLM"/>
    </source>
</evidence>
<evidence type="ECO:0000313" key="3">
    <source>
        <dbReference type="Proteomes" id="UP000775213"/>
    </source>
</evidence>
<keyword evidence="1" id="KW-0472">Membrane</keyword>
<gene>
    <name evidence="2" type="ORF">IEQ34_020188</name>
</gene>
<keyword evidence="1" id="KW-1133">Transmembrane helix</keyword>
<keyword evidence="1" id="KW-0812">Transmembrane</keyword>
<protein>
    <recommendedName>
        <fullName evidence="4">Transmembrane protein</fullName>
    </recommendedName>
</protein>
<dbReference type="AlphaFoldDB" id="A0AAV7G097"/>
<feature type="transmembrane region" description="Helical" evidence="1">
    <location>
        <begin position="90"/>
        <end position="109"/>
    </location>
</feature>
<keyword evidence="3" id="KW-1185">Reference proteome</keyword>
<dbReference type="EMBL" id="JAGFBR010000018">
    <property type="protein sequence ID" value="KAH0449496.1"/>
    <property type="molecule type" value="Genomic_DNA"/>
</dbReference>